<feature type="domain" description="GST N-terminal" evidence="6">
    <location>
        <begin position="3"/>
        <end position="82"/>
    </location>
</feature>
<reference evidence="8" key="1">
    <citation type="submission" date="2022-12" db="EMBL/GenBank/DDBJ databases">
        <title>Draft genome assemblies for two species of Escallonia (Escalloniales).</title>
        <authorList>
            <person name="Chanderbali A."/>
            <person name="Dervinis C."/>
            <person name="Anghel I."/>
            <person name="Soltis D."/>
            <person name="Soltis P."/>
            <person name="Zapata F."/>
        </authorList>
    </citation>
    <scope>NUCLEOTIDE SEQUENCE</scope>
    <source>
        <strain evidence="8">UCBG92.1500</strain>
        <tissue evidence="8">Leaf</tissue>
    </source>
</reference>
<protein>
    <recommendedName>
        <fullName evidence="5">Probable glutathione S-transferase</fullName>
        <ecNumber evidence="2">2.5.1.18</ecNumber>
    </recommendedName>
</protein>
<dbReference type="SUPFAM" id="SSF47616">
    <property type="entry name" value="GST C-terminal domain-like"/>
    <property type="match status" value="2"/>
</dbReference>
<dbReference type="InterPro" id="IPR004046">
    <property type="entry name" value="GST_C"/>
</dbReference>
<dbReference type="SUPFAM" id="SSF52833">
    <property type="entry name" value="Thioredoxin-like"/>
    <property type="match status" value="2"/>
</dbReference>
<evidence type="ECO:0000313" key="8">
    <source>
        <dbReference type="EMBL" id="KAK2975703.1"/>
    </source>
</evidence>
<dbReference type="InterPro" id="IPR036282">
    <property type="entry name" value="Glutathione-S-Trfase_C_sf"/>
</dbReference>
<sequence>MGEEVKLLGLKRSLYSCRVEIALKLKGIQYEFIEEDLSNKSPMLLRYNSVHKKVPVLVHNGRAIAESLVILEYIDETWKDTPILPRDPYDRAMARFWVKFIDEKGIKTKDEEVIEEAYGDLEFLETELNDKRFFGGESIGLVDIASQEVLLKMGEEVKLLGLKRSPYSCRVEIALKLKGIEYEFIEEDLSNKSPMLLRYNSVHKKVPVLVHNGKPIAESLVILEYIDETWKDTPILPRDPYDRAMARFWVKFIDEKACKTNDEETIEEAYGDLEFLEAALNDKRFFGGESIGLVDIVADFIGFWLGVIQEVRGVELLKREKFPKLCGWIDEFLGCSIVKESLPSREMLLAFFQARFQAANTST</sequence>
<dbReference type="Proteomes" id="UP001187471">
    <property type="component" value="Unassembled WGS sequence"/>
</dbReference>
<dbReference type="CDD" id="cd03058">
    <property type="entry name" value="GST_N_Tau"/>
    <property type="match status" value="2"/>
</dbReference>
<dbReference type="EC" id="2.5.1.18" evidence="2"/>
<dbReference type="SFLD" id="SFLDG01152">
    <property type="entry name" value="Main.3:_Omega-_and_Tau-like"/>
    <property type="match status" value="2"/>
</dbReference>
<gene>
    <name evidence="8" type="ORF">RJ640_010762</name>
</gene>
<dbReference type="InterPro" id="IPR040079">
    <property type="entry name" value="Glutathione_S-Trfase"/>
</dbReference>
<accession>A0AA88U9R4</accession>
<evidence type="ECO:0000259" key="7">
    <source>
        <dbReference type="PROSITE" id="PS50405"/>
    </source>
</evidence>
<evidence type="ECO:0000313" key="9">
    <source>
        <dbReference type="Proteomes" id="UP001187471"/>
    </source>
</evidence>
<dbReference type="AlphaFoldDB" id="A0AA88U9R4"/>
<comment type="similarity">
    <text evidence="1">Belongs to the GST superfamily. HSP26 family.</text>
</comment>
<dbReference type="PROSITE" id="PS50405">
    <property type="entry name" value="GST_CTER"/>
    <property type="match status" value="1"/>
</dbReference>
<dbReference type="SFLD" id="SFLDG00358">
    <property type="entry name" value="Main_(cytGST)"/>
    <property type="match status" value="2"/>
</dbReference>
<proteinExistence type="inferred from homology"/>
<dbReference type="InterPro" id="IPR004045">
    <property type="entry name" value="Glutathione_S-Trfase_N"/>
</dbReference>
<keyword evidence="9" id="KW-1185">Reference proteome</keyword>
<dbReference type="CDD" id="cd03185">
    <property type="entry name" value="GST_C_Tau"/>
    <property type="match status" value="1"/>
</dbReference>
<dbReference type="GO" id="GO:0006749">
    <property type="term" value="P:glutathione metabolic process"/>
    <property type="evidence" value="ECO:0007669"/>
    <property type="project" value="InterPro"/>
</dbReference>
<evidence type="ECO:0000256" key="5">
    <source>
        <dbReference type="ARBA" id="ARBA00071370"/>
    </source>
</evidence>
<evidence type="ECO:0000256" key="3">
    <source>
        <dbReference type="ARBA" id="ARBA00022679"/>
    </source>
</evidence>
<evidence type="ECO:0000256" key="4">
    <source>
        <dbReference type="ARBA" id="ARBA00047960"/>
    </source>
</evidence>
<keyword evidence="3" id="KW-0808">Transferase</keyword>
<feature type="domain" description="GST N-terminal" evidence="6">
    <location>
        <begin position="155"/>
        <end position="234"/>
    </location>
</feature>
<evidence type="ECO:0000259" key="6">
    <source>
        <dbReference type="PROSITE" id="PS50404"/>
    </source>
</evidence>
<organism evidence="8 9">
    <name type="scientific">Escallonia rubra</name>
    <dbReference type="NCBI Taxonomy" id="112253"/>
    <lineage>
        <taxon>Eukaryota</taxon>
        <taxon>Viridiplantae</taxon>
        <taxon>Streptophyta</taxon>
        <taxon>Embryophyta</taxon>
        <taxon>Tracheophyta</taxon>
        <taxon>Spermatophyta</taxon>
        <taxon>Magnoliopsida</taxon>
        <taxon>eudicotyledons</taxon>
        <taxon>Gunneridae</taxon>
        <taxon>Pentapetalae</taxon>
        <taxon>asterids</taxon>
        <taxon>campanulids</taxon>
        <taxon>Escalloniales</taxon>
        <taxon>Escalloniaceae</taxon>
        <taxon>Escallonia</taxon>
    </lineage>
</organism>
<dbReference type="PANTHER" id="PTHR11260:SF676">
    <property type="entry name" value="GLUTATHIONE S-TRANSFERASE U8"/>
    <property type="match status" value="1"/>
</dbReference>
<dbReference type="CDD" id="cd00299">
    <property type="entry name" value="GST_C_family"/>
    <property type="match status" value="1"/>
</dbReference>
<dbReference type="Pfam" id="PF00043">
    <property type="entry name" value="GST_C"/>
    <property type="match status" value="1"/>
</dbReference>
<dbReference type="Pfam" id="PF02798">
    <property type="entry name" value="GST_N"/>
    <property type="match status" value="2"/>
</dbReference>
<dbReference type="GO" id="GO:0005737">
    <property type="term" value="C:cytoplasm"/>
    <property type="evidence" value="ECO:0007669"/>
    <property type="project" value="TreeGrafter"/>
</dbReference>
<dbReference type="SFLD" id="SFLDS00019">
    <property type="entry name" value="Glutathione_Transferase_(cytos"/>
    <property type="match status" value="2"/>
</dbReference>
<dbReference type="Gene3D" id="1.20.1050.10">
    <property type="match status" value="2"/>
</dbReference>
<comment type="caution">
    <text evidence="8">The sequence shown here is derived from an EMBL/GenBank/DDBJ whole genome shotgun (WGS) entry which is preliminary data.</text>
</comment>
<dbReference type="InterPro" id="IPR036249">
    <property type="entry name" value="Thioredoxin-like_sf"/>
</dbReference>
<dbReference type="EMBL" id="JAVXUO010002165">
    <property type="protein sequence ID" value="KAK2975703.1"/>
    <property type="molecule type" value="Genomic_DNA"/>
</dbReference>
<dbReference type="FunFam" id="1.20.1050.10:FF:000012">
    <property type="entry name" value="Tau class glutathione S-transferase"/>
    <property type="match status" value="1"/>
</dbReference>
<feature type="domain" description="GST C-terminal" evidence="7">
    <location>
        <begin position="212"/>
        <end position="351"/>
    </location>
</feature>
<dbReference type="PROSITE" id="PS50404">
    <property type="entry name" value="GST_NTER"/>
    <property type="match status" value="2"/>
</dbReference>
<dbReference type="Gene3D" id="3.40.30.10">
    <property type="entry name" value="Glutaredoxin"/>
    <property type="match status" value="2"/>
</dbReference>
<evidence type="ECO:0000256" key="1">
    <source>
        <dbReference type="ARBA" id="ARBA00009929"/>
    </source>
</evidence>
<dbReference type="PANTHER" id="PTHR11260">
    <property type="entry name" value="GLUTATHIONE S-TRANSFERASE, GST, SUPERFAMILY, GST DOMAIN CONTAINING"/>
    <property type="match status" value="1"/>
</dbReference>
<evidence type="ECO:0000256" key="2">
    <source>
        <dbReference type="ARBA" id="ARBA00012452"/>
    </source>
</evidence>
<comment type="catalytic activity">
    <reaction evidence="4">
        <text>RX + glutathione = an S-substituted glutathione + a halide anion + H(+)</text>
        <dbReference type="Rhea" id="RHEA:16437"/>
        <dbReference type="ChEBI" id="CHEBI:15378"/>
        <dbReference type="ChEBI" id="CHEBI:16042"/>
        <dbReference type="ChEBI" id="CHEBI:17792"/>
        <dbReference type="ChEBI" id="CHEBI:57925"/>
        <dbReference type="ChEBI" id="CHEBI:90779"/>
        <dbReference type="EC" id="2.5.1.18"/>
    </reaction>
</comment>
<dbReference type="GO" id="GO:0004364">
    <property type="term" value="F:glutathione transferase activity"/>
    <property type="evidence" value="ECO:0007669"/>
    <property type="project" value="UniProtKB-EC"/>
</dbReference>
<name>A0AA88U9R4_9ASTE</name>
<dbReference type="InterPro" id="IPR045074">
    <property type="entry name" value="GST_C_Tau"/>
</dbReference>
<dbReference type="InterPro" id="IPR010987">
    <property type="entry name" value="Glutathione-S-Trfase_C-like"/>
</dbReference>
<dbReference type="FunFam" id="3.40.30.10:FF:000014">
    <property type="entry name" value="Tau class glutathione S-transferase"/>
    <property type="match status" value="2"/>
</dbReference>
<dbReference type="InterPro" id="IPR045073">
    <property type="entry name" value="Omega/Tau-like"/>
</dbReference>